<sequence length="235" mass="25363">MGMMDSSLAITVSNVLGARIVSGAVTPGTVMKLEELDSEFGVSRSVTREAVKLLEALHVVRARRRIGIVVTEESAWDVSSPAVIEWFLSGPRRDEVISWISELRSAVEPLAVELAAKRATREEVTTMALAVTGMIAAAADRDLDEYLRWDIDFHTVLLQASHNPLVASHVKIVAAVLEGRTRLMPFEPKQEAIGFHRSIADAVAAHDAKAAAAAMSQIVTEAHEAMSSSMHAASK</sequence>
<keyword evidence="1" id="KW-0805">Transcription regulation</keyword>
<evidence type="ECO:0000313" key="7">
    <source>
        <dbReference type="Proteomes" id="UP000223982"/>
    </source>
</evidence>
<dbReference type="GO" id="GO:0003700">
    <property type="term" value="F:DNA-binding transcription factor activity"/>
    <property type="evidence" value="ECO:0007669"/>
    <property type="project" value="InterPro"/>
</dbReference>
<evidence type="ECO:0000259" key="4">
    <source>
        <dbReference type="PROSITE" id="PS50949"/>
    </source>
</evidence>
<dbReference type="Gene3D" id="1.10.10.10">
    <property type="entry name" value="Winged helix-like DNA-binding domain superfamily/Winged helix DNA-binding domain"/>
    <property type="match status" value="1"/>
</dbReference>
<dbReference type="Gene3D" id="1.20.120.530">
    <property type="entry name" value="GntR ligand-binding domain-like"/>
    <property type="match status" value="1"/>
</dbReference>
<dbReference type="PROSITE" id="PS50949">
    <property type="entry name" value="HTH_GNTR"/>
    <property type="match status" value="1"/>
</dbReference>
<feature type="domain" description="HTH gntR-type" evidence="4">
    <location>
        <begin position="6"/>
        <end position="73"/>
    </location>
</feature>
<accession>A0AA44ZEG4</accession>
<evidence type="ECO:0000313" key="8">
    <source>
        <dbReference type="Proteomes" id="UP000256621"/>
    </source>
</evidence>
<evidence type="ECO:0000313" key="5">
    <source>
        <dbReference type="EMBL" id="AXM06381.1"/>
    </source>
</evidence>
<dbReference type="Proteomes" id="UP000256621">
    <property type="component" value="Chromosome"/>
</dbReference>
<dbReference type="SUPFAM" id="SSF48008">
    <property type="entry name" value="GntR ligand-binding domain-like"/>
    <property type="match status" value="1"/>
</dbReference>
<dbReference type="SMART" id="SM00895">
    <property type="entry name" value="FCD"/>
    <property type="match status" value="1"/>
</dbReference>
<dbReference type="InterPro" id="IPR011711">
    <property type="entry name" value="GntR_C"/>
</dbReference>
<dbReference type="GO" id="GO:0003677">
    <property type="term" value="F:DNA binding"/>
    <property type="evidence" value="ECO:0007669"/>
    <property type="project" value="UniProtKB-KW"/>
</dbReference>
<dbReference type="SUPFAM" id="SSF46785">
    <property type="entry name" value="Winged helix' DNA-binding domain"/>
    <property type="match status" value="1"/>
</dbReference>
<dbReference type="InterPro" id="IPR008920">
    <property type="entry name" value="TF_FadR/GntR_C"/>
</dbReference>
<dbReference type="EMBL" id="LKVB01000004">
    <property type="protein sequence ID" value="PHJ27143.1"/>
    <property type="molecule type" value="Genomic_DNA"/>
</dbReference>
<dbReference type="KEGG" id="cacn:RN83_04265"/>
<dbReference type="SMART" id="SM00345">
    <property type="entry name" value="HTH_GNTR"/>
    <property type="match status" value="1"/>
</dbReference>
<dbReference type="InterPro" id="IPR036388">
    <property type="entry name" value="WH-like_DNA-bd_sf"/>
</dbReference>
<evidence type="ECO:0000256" key="3">
    <source>
        <dbReference type="ARBA" id="ARBA00023163"/>
    </source>
</evidence>
<dbReference type="PANTHER" id="PTHR43537:SF44">
    <property type="entry name" value="GNTR FAMILY REGULATORY PROTEIN"/>
    <property type="match status" value="1"/>
</dbReference>
<dbReference type="PANTHER" id="PTHR43537">
    <property type="entry name" value="TRANSCRIPTIONAL REGULATOR, GNTR FAMILY"/>
    <property type="match status" value="1"/>
</dbReference>
<name>A0AA44ZEG4_CUTAC</name>
<organism evidence="6 7">
    <name type="scientific">Cutibacterium acnes</name>
    <name type="common">Propionibacterium acnes</name>
    <dbReference type="NCBI Taxonomy" id="1747"/>
    <lineage>
        <taxon>Bacteria</taxon>
        <taxon>Bacillati</taxon>
        <taxon>Actinomycetota</taxon>
        <taxon>Actinomycetes</taxon>
        <taxon>Propionibacteriales</taxon>
        <taxon>Propionibacteriaceae</taxon>
        <taxon>Cutibacterium</taxon>
    </lineage>
</organism>
<proteinExistence type="predicted"/>
<reference evidence="5 8" key="2">
    <citation type="submission" date="2018-08" db="EMBL/GenBank/DDBJ databases">
        <title>Genome sequencing of Cutibacterium acnes KCOM 1315.</title>
        <authorList>
            <person name="Kook J.-K."/>
            <person name="Park S.-N."/>
            <person name="Lim Y.K."/>
        </authorList>
    </citation>
    <scope>NUCLEOTIDE SEQUENCE [LARGE SCALE GENOMIC DNA]</scope>
    <source>
        <strain evidence="5 8">KCOM 1315</strain>
    </source>
</reference>
<dbReference type="Pfam" id="PF07729">
    <property type="entry name" value="FCD"/>
    <property type="match status" value="1"/>
</dbReference>
<dbReference type="RefSeq" id="WP_002513942.1">
    <property type="nucleotide sequence ID" value="NZ_CABIZT010000001.1"/>
</dbReference>
<dbReference type="EMBL" id="CP031442">
    <property type="protein sequence ID" value="AXM06381.1"/>
    <property type="molecule type" value="Genomic_DNA"/>
</dbReference>
<keyword evidence="3" id="KW-0804">Transcription</keyword>
<evidence type="ECO:0000256" key="1">
    <source>
        <dbReference type="ARBA" id="ARBA00023015"/>
    </source>
</evidence>
<keyword evidence="2" id="KW-0238">DNA-binding</keyword>
<reference evidence="6 7" key="1">
    <citation type="submission" date="2017-02" db="EMBL/GenBank/DDBJ databases">
        <title>Prevalence of linear plasmids in Propionibacterium acnes isolates obtained from cancerous prostatic tissue.</title>
        <authorList>
            <person name="Davidsson S."/>
            <person name="Bruggemann H."/>
        </authorList>
    </citation>
    <scope>NUCLEOTIDE SEQUENCE [LARGE SCALE GENOMIC DNA]</scope>
    <source>
        <strain evidence="6 7">09-9</strain>
    </source>
</reference>
<evidence type="ECO:0000256" key="2">
    <source>
        <dbReference type="ARBA" id="ARBA00023125"/>
    </source>
</evidence>
<protein>
    <submittedName>
        <fullName evidence="5">FadR family transcriptional regulator</fullName>
    </submittedName>
    <submittedName>
        <fullName evidence="6">GntR family transcriptional regulator</fullName>
    </submittedName>
</protein>
<dbReference type="InterPro" id="IPR036390">
    <property type="entry name" value="WH_DNA-bd_sf"/>
</dbReference>
<dbReference type="Proteomes" id="UP000223982">
    <property type="component" value="Unassembled WGS sequence"/>
</dbReference>
<dbReference type="AlphaFoldDB" id="A0AA44ZEG4"/>
<dbReference type="Pfam" id="PF00392">
    <property type="entry name" value="GntR"/>
    <property type="match status" value="1"/>
</dbReference>
<evidence type="ECO:0000313" key="6">
    <source>
        <dbReference type="EMBL" id="PHJ27143.1"/>
    </source>
</evidence>
<dbReference type="InterPro" id="IPR000524">
    <property type="entry name" value="Tscrpt_reg_HTH_GntR"/>
</dbReference>
<gene>
    <name evidence="6" type="ORF">APS60_03930</name>
    <name evidence="5" type="ORF">DXN06_03905</name>
</gene>